<dbReference type="AlphaFoldDB" id="A0A1E1L4S5"/>
<feature type="compositionally biased region" description="Gly residues" evidence="1">
    <location>
        <begin position="9"/>
        <end position="50"/>
    </location>
</feature>
<protein>
    <submittedName>
        <fullName evidence="2">Uncharacterized protein</fullName>
    </submittedName>
</protein>
<name>A0A1E1L4S5_9HELO</name>
<keyword evidence="3" id="KW-1185">Reference proteome</keyword>
<evidence type="ECO:0000256" key="1">
    <source>
        <dbReference type="SAM" id="MobiDB-lite"/>
    </source>
</evidence>
<proteinExistence type="predicted"/>
<dbReference type="Proteomes" id="UP000178129">
    <property type="component" value="Unassembled WGS sequence"/>
</dbReference>
<evidence type="ECO:0000313" key="3">
    <source>
        <dbReference type="Proteomes" id="UP000178129"/>
    </source>
</evidence>
<feature type="region of interest" description="Disordered" evidence="1">
    <location>
        <begin position="217"/>
        <end position="239"/>
    </location>
</feature>
<feature type="compositionally biased region" description="Basic and acidic residues" evidence="1">
    <location>
        <begin position="280"/>
        <end position="301"/>
    </location>
</feature>
<comment type="caution">
    <text evidence="2">The sequence shown here is derived from an EMBL/GenBank/DDBJ whole genome shotgun (WGS) entry which is preliminary data.</text>
</comment>
<feature type="region of interest" description="Disordered" evidence="1">
    <location>
        <begin position="260"/>
        <end position="301"/>
    </location>
</feature>
<reference evidence="3" key="1">
    <citation type="submission" date="2016-03" db="EMBL/GenBank/DDBJ databases">
        <authorList>
            <person name="Ploux O."/>
        </authorList>
    </citation>
    <scope>NUCLEOTIDE SEQUENCE [LARGE SCALE GENOMIC DNA]</scope>
    <source>
        <strain evidence="3">UK7</strain>
    </source>
</reference>
<feature type="compositionally biased region" description="Polar residues" evidence="1">
    <location>
        <begin position="63"/>
        <end position="75"/>
    </location>
</feature>
<gene>
    <name evidence="2" type="ORF">RCO7_08473</name>
</gene>
<sequence length="301" mass="32047">MSANLNNTRGGGFQQGRGVQRGGGLQRGGGMQRGGAVQGGGAMQRGGEGFAGRRNGGRPRANSVGSNTGTGNSAQPWGLMGDNRPPTPSEGRAQIYQRVGPTEQQRTRSYDNGTSLTFGPNDLLAEPIPGGSFDQQFLEINAAVRDLQVNNAQGALSANTIPAGNNAVHADFRMHFPPPQQLRAAQYPDGTVYNVVLSRMASVEVLPHVRSLVRHMSDAPGEAHPGDTVDTRHGDNRGQLIVGNVPRRIGDIANHNQAITATGTSQVNAPLPGPRPNTGRFEDSSLSRIIREQDQTRERRQ</sequence>
<organism evidence="2 3">
    <name type="scientific">Rhynchosporium graminicola</name>
    <dbReference type="NCBI Taxonomy" id="2792576"/>
    <lineage>
        <taxon>Eukaryota</taxon>
        <taxon>Fungi</taxon>
        <taxon>Dikarya</taxon>
        <taxon>Ascomycota</taxon>
        <taxon>Pezizomycotina</taxon>
        <taxon>Leotiomycetes</taxon>
        <taxon>Helotiales</taxon>
        <taxon>Ploettnerulaceae</taxon>
        <taxon>Rhynchosporium</taxon>
    </lineage>
</organism>
<evidence type="ECO:0000313" key="2">
    <source>
        <dbReference type="EMBL" id="CZT05474.1"/>
    </source>
</evidence>
<dbReference type="EMBL" id="FJUW01000035">
    <property type="protein sequence ID" value="CZT05474.1"/>
    <property type="molecule type" value="Genomic_DNA"/>
</dbReference>
<accession>A0A1E1L4S5</accession>
<feature type="region of interest" description="Disordered" evidence="1">
    <location>
        <begin position="1"/>
        <end position="92"/>
    </location>
</feature>
<dbReference type="InParanoid" id="A0A1E1L4S5"/>
<feature type="compositionally biased region" description="Basic and acidic residues" evidence="1">
    <location>
        <begin position="224"/>
        <end position="236"/>
    </location>
</feature>